<keyword evidence="3" id="KW-1185">Reference proteome</keyword>
<feature type="transmembrane region" description="Helical" evidence="1">
    <location>
        <begin position="234"/>
        <end position="254"/>
    </location>
</feature>
<feature type="transmembrane region" description="Helical" evidence="1">
    <location>
        <begin position="60"/>
        <end position="90"/>
    </location>
</feature>
<dbReference type="EMBL" id="JAIWYP010000001">
    <property type="protein sequence ID" value="KAH3886000.1"/>
    <property type="molecule type" value="Genomic_DNA"/>
</dbReference>
<dbReference type="Proteomes" id="UP000828390">
    <property type="component" value="Unassembled WGS sequence"/>
</dbReference>
<dbReference type="OrthoDB" id="6147359at2759"/>
<keyword evidence="1" id="KW-1133">Transmembrane helix</keyword>
<feature type="transmembrane region" description="Helical" evidence="1">
    <location>
        <begin position="275"/>
        <end position="295"/>
    </location>
</feature>
<organism evidence="2 3">
    <name type="scientific">Dreissena polymorpha</name>
    <name type="common">Zebra mussel</name>
    <name type="synonym">Mytilus polymorpha</name>
    <dbReference type="NCBI Taxonomy" id="45954"/>
    <lineage>
        <taxon>Eukaryota</taxon>
        <taxon>Metazoa</taxon>
        <taxon>Spiralia</taxon>
        <taxon>Lophotrochozoa</taxon>
        <taxon>Mollusca</taxon>
        <taxon>Bivalvia</taxon>
        <taxon>Autobranchia</taxon>
        <taxon>Heteroconchia</taxon>
        <taxon>Euheterodonta</taxon>
        <taxon>Imparidentia</taxon>
        <taxon>Neoheterodontei</taxon>
        <taxon>Myida</taxon>
        <taxon>Dreissenoidea</taxon>
        <taxon>Dreissenidae</taxon>
        <taxon>Dreissena</taxon>
    </lineage>
</organism>
<comment type="caution">
    <text evidence="2">The sequence shown here is derived from an EMBL/GenBank/DDBJ whole genome shotgun (WGS) entry which is preliminary data.</text>
</comment>
<gene>
    <name evidence="2" type="ORF">DPMN_010000</name>
</gene>
<reference evidence="2" key="1">
    <citation type="journal article" date="2019" name="bioRxiv">
        <title>The Genome of the Zebra Mussel, Dreissena polymorpha: A Resource for Invasive Species Research.</title>
        <authorList>
            <person name="McCartney M.A."/>
            <person name="Auch B."/>
            <person name="Kono T."/>
            <person name="Mallez S."/>
            <person name="Zhang Y."/>
            <person name="Obille A."/>
            <person name="Becker A."/>
            <person name="Abrahante J.E."/>
            <person name="Garbe J."/>
            <person name="Badalamenti J.P."/>
            <person name="Herman A."/>
            <person name="Mangelson H."/>
            <person name="Liachko I."/>
            <person name="Sullivan S."/>
            <person name="Sone E.D."/>
            <person name="Koren S."/>
            <person name="Silverstein K.A.T."/>
            <person name="Beckman K.B."/>
            <person name="Gohl D.M."/>
        </authorList>
    </citation>
    <scope>NUCLEOTIDE SEQUENCE</scope>
    <source>
        <strain evidence="2">Duluth1</strain>
        <tissue evidence="2">Whole animal</tissue>
    </source>
</reference>
<feature type="transmembrane region" description="Helical" evidence="1">
    <location>
        <begin position="102"/>
        <end position="121"/>
    </location>
</feature>
<keyword evidence="1" id="KW-0812">Transmembrane</keyword>
<reference evidence="2" key="2">
    <citation type="submission" date="2020-11" db="EMBL/GenBank/DDBJ databases">
        <authorList>
            <person name="McCartney M.A."/>
            <person name="Auch B."/>
            <person name="Kono T."/>
            <person name="Mallez S."/>
            <person name="Becker A."/>
            <person name="Gohl D.M."/>
            <person name="Silverstein K.A.T."/>
            <person name="Koren S."/>
            <person name="Bechman K.B."/>
            <person name="Herman A."/>
            <person name="Abrahante J.E."/>
            <person name="Garbe J."/>
        </authorList>
    </citation>
    <scope>NUCLEOTIDE SEQUENCE</scope>
    <source>
        <strain evidence="2">Duluth1</strain>
        <tissue evidence="2">Whole animal</tissue>
    </source>
</reference>
<sequence length="351" mass="40192">MSSSEILLGVSTSEVIPFADGTPVDINVLLNLSRDDIDRILAENATSTLDEELEGSTINILSWLFALNILSGVGVLTNALFVFLIIVDFIQHRDRRWWTRQWLLMIVSIAIVLYLSLSIYMREFSQEFSQTEKVCIALQHTEKTVEYMVTLLLLVISLHTLGTTLCSRTRCAIRNILLWVCIVLFLMVLANMTVLLLYTMKFQDTGSTFLLCHLDPNAVVSNRDIQLTALATFYIPYGSLLGVSMTVLLCSFNQHRKIVRASSLRNEEEMFAKKYDTIFLFINSATGFLLLLPFYMFQIPNISEKLISEMKLDYFIVYFVTVLLKCLYYILFPVICFLLKEVRIVCSNIIK</sequence>
<feature type="transmembrane region" description="Helical" evidence="1">
    <location>
        <begin position="147"/>
        <end position="165"/>
    </location>
</feature>
<protein>
    <submittedName>
        <fullName evidence="2">Uncharacterized protein</fullName>
    </submittedName>
</protein>
<name>A0A9D4N1C3_DREPO</name>
<feature type="transmembrane region" description="Helical" evidence="1">
    <location>
        <begin position="315"/>
        <end position="339"/>
    </location>
</feature>
<dbReference type="AlphaFoldDB" id="A0A9D4N1C3"/>
<dbReference type="Gene3D" id="1.20.1070.10">
    <property type="entry name" value="Rhodopsin 7-helix transmembrane proteins"/>
    <property type="match status" value="1"/>
</dbReference>
<evidence type="ECO:0000313" key="3">
    <source>
        <dbReference type="Proteomes" id="UP000828390"/>
    </source>
</evidence>
<accession>A0A9D4N1C3</accession>
<evidence type="ECO:0000256" key="1">
    <source>
        <dbReference type="SAM" id="Phobius"/>
    </source>
</evidence>
<keyword evidence="1" id="KW-0472">Membrane</keyword>
<evidence type="ECO:0000313" key="2">
    <source>
        <dbReference type="EMBL" id="KAH3886000.1"/>
    </source>
</evidence>
<proteinExistence type="predicted"/>
<feature type="transmembrane region" description="Helical" evidence="1">
    <location>
        <begin position="177"/>
        <end position="200"/>
    </location>
</feature>